<dbReference type="AlphaFoldDB" id="A0A1L5PDY1"/>
<keyword evidence="1" id="KW-0614">Plasmid</keyword>
<evidence type="ECO:0000313" key="2">
    <source>
        <dbReference type="Proteomes" id="UP000185109"/>
    </source>
</evidence>
<dbReference type="Proteomes" id="UP000185109">
    <property type="component" value="Plasmid pRsp8C3c"/>
</dbReference>
<reference evidence="1 2" key="1">
    <citation type="submission" date="2016-09" db="EMBL/GenBank/DDBJ databases">
        <title>The complete genome sequences of Rhizobium gallicum, symbiovars gallicum and phaseoli, symbionts associated to common bean (Phaseolus vulgaris).</title>
        <authorList>
            <person name="Bustos P."/>
            <person name="Santamaria R.I."/>
            <person name="Perez-Carrascal O.M."/>
            <person name="Juarez S."/>
            <person name="Lozano L."/>
            <person name="Martinez-Flores I."/>
            <person name="Martinez-Romero E."/>
            <person name="Cevallos M."/>
            <person name="Romero D."/>
            <person name="Davila G."/>
            <person name="Gonzalez V."/>
        </authorList>
    </citation>
    <scope>NUCLEOTIDE SEQUENCE [LARGE SCALE GENOMIC DNA]</scope>
    <source>
        <strain evidence="1 2">8C-3</strain>
        <plasmid evidence="2">Plasmid prsp8c3c</plasmid>
    </source>
</reference>
<protein>
    <submittedName>
        <fullName evidence="1">Uncharacterized protein</fullName>
    </submittedName>
</protein>
<dbReference type="EMBL" id="CP017244">
    <property type="protein sequence ID" value="APO78236.1"/>
    <property type="molecule type" value="Genomic_DNA"/>
</dbReference>
<evidence type="ECO:0000313" key="1">
    <source>
        <dbReference type="EMBL" id="APO78236.1"/>
    </source>
</evidence>
<name>A0A1L5PDY1_RHIET</name>
<geneLocation type="plasmid" evidence="2">
    <name>prsp8c3c</name>
</geneLocation>
<sequence>MLRLPLLISKGEAATATQSGTCAVASAAPLEGVLRFLRGRKLPANRGAPIAASVLPGLLHGN</sequence>
<accession>A0A1L5PDY1</accession>
<gene>
    <name evidence="1" type="ORF">AM571_PC00498</name>
</gene>
<organism evidence="1 2">
    <name type="scientific">Rhizobium etli 8C-3</name>
    <dbReference type="NCBI Taxonomy" id="538025"/>
    <lineage>
        <taxon>Bacteria</taxon>
        <taxon>Pseudomonadati</taxon>
        <taxon>Pseudomonadota</taxon>
        <taxon>Alphaproteobacteria</taxon>
        <taxon>Hyphomicrobiales</taxon>
        <taxon>Rhizobiaceae</taxon>
        <taxon>Rhizobium/Agrobacterium group</taxon>
        <taxon>Rhizobium</taxon>
    </lineage>
</organism>
<proteinExistence type="predicted"/>